<proteinExistence type="predicted"/>
<dbReference type="EMBL" id="JACVVK020000382">
    <property type="protein sequence ID" value="KAK7476201.1"/>
    <property type="molecule type" value="Genomic_DNA"/>
</dbReference>
<dbReference type="AlphaFoldDB" id="A0ABD0JN35"/>
<evidence type="ECO:0000313" key="2">
    <source>
        <dbReference type="EMBL" id="KAK7476201.1"/>
    </source>
</evidence>
<comment type="caution">
    <text evidence="2">The sequence shown here is derived from an EMBL/GenBank/DDBJ whole genome shotgun (WGS) entry which is preliminary data.</text>
</comment>
<feature type="compositionally biased region" description="Basic residues" evidence="1">
    <location>
        <begin position="1"/>
        <end position="13"/>
    </location>
</feature>
<keyword evidence="3" id="KW-1185">Reference proteome</keyword>
<feature type="region of interest" description="Disordered" evidence="1">
    <location>
        <begin position="1"/>
        <end position="46"/>
    </location>
</feature>
<name>A0ABD0JN35_9CAEN</name>
<accession>A0ABD0JN35</accession>
<feature type="compositionally biased region" description="Polar residues" evidence="1">
    <location>
        <begin position="14"/>
        <end position="30"/>
    </location>
</feature>
<dbReference type="Proteomes" id="UP001519460">
    <property type="component" value="Unassembled WGS sequence"/>
</dbReference>
<reference evidence="2 3" key="1">
    <citation type="journal article" date="2023" name="Sci. Data">
        <title>Genome assembly of the Korean intertidal mud-creeper Batillaria attramentaria.</title>
        <authorList>
            <person name="Patra A.K."/>
            <person name="Ho P.T."/>
            <person name="Jun S."/>
            <person name="Lee S.J."/>
            <person name="Kim Y."/>
            <person name="Won Y.J."/>
        </authorList>
    </citation>
    <scope>NUCLEOTIDE SEQUENCE [LARGE SCALE GENOMIC DNA]</scope>
    <source>
        <strain evidence="2">Wonlab-2016</strain>
    </source>
</reference>
<gene>
    <name evidence="2" type="ORF">BaRGS_00032555</name>
</gene>
<organism evidence="2 3">
    <name type="scientific">Batillaria attramentaria</name>
    <dbReference type="NCBI Taxonomy" id="370345"/>
    <lineage>
        <taxon>Eukaryota</taxon>
        <taxon>Metazoa</taxon>
        <taxon>Spiralia</taxon>
        <taxon>Lophotrochozoa</taxon>
        <taxon>Mollusca</taxon>
        <taxon>Gastropoda</taxon>
        <taxon>Caenogastropoda</taxon>
        <taxon>Sorbeoconcha</taxon>
        <taxon>Cerithioidea</taxon>
        <taxon>Batillariidae</taxon>
        <taxon>Batillaria</taxon>
    </lineage>
</organism>
<evidence type="ECO:0000313" key="3">
    <source>
        <dbReference type="Proteomes" id="UP001519460"/>
    </source>
</evidence>
<sequence>MNHTRTKQYHHNHASSATLHRTTGAHSKSLTDAGRHNTATDPPLIKVGSMQTHQLCVASWGREARIRFTRLIRQKGTEHH</sequence>
<evidence type="ECO:0000256" key="1">
    <source>
        <dbReference type="SAM" id="MobiDB-lite"/>
    </source>
</evidence>
<protein>
    <submittedName>
        <fullName evidence="2">Uncharacterized protein</fullName>
    </submittedName>
</protein>